<dbReference type="Proteomes" id="UP001371456">
    <property type="component" value="Unassembled WGS sequence"/>
</dbReference>
<protein>
    <submittedName>
        <fullName evidence="1">Uncharacterized protein</fullName>
    </submittedName>
</protein>
<evidence type="ECO:0000313" key="2">
    <source>
        <dbReference type="Proteomes" id="UP001371456"/>
    </source>
</evidence>
<keyword evidence="2" id="KW-1185">Reference proteome</keyword>
<gene>
    <name evidence="1" type="ORF">RDI58_022392</name>
</gene>
<accession>A0AAN8Y814</accession>
<comment type="caution">
    <text evidence="1">The sequence shown here is derived from an EMBL/GenBank/DDBJ whole genome shotgun (WGS) entry which is preliminary data.</text>
</comment>
<proteinExistence type="predicted"/>
<organism evidence="1 2">
    <name type="scientific">Solanum bulbocastanum</name>
    <name type="common">Wild potato</name>
    <dbReference type="NCBI Taxonomy" id="147425"/>
    <lineage>
        <taxon>Eukaryota</taxon>
        <taxon>Viridiplantae</taxon>
        <taxon>Streptophyta</taxon>
        <taxon>Embryophyta</taxon>
        <taxon>Tracheophyta</taxon>
        <taxon>Spermatophyta</taxon>
        <taxon>Magnoliopsida</taxon>
        <taxon>eudicotyledons</taxon>
        <taxon>Gunneridae</taxon>
        <taxon>Pentapetalae</taxon>
        <taxon>asterids</taxon>
        <taxon>lamiids</taxon>
        <taxon>Solanales</taxon>
        <taxon>Solanaceae</taxon>
        <taxon>Solanoideae</taxon>
        <taxon>Solaneae</taxon>
        <taxon>Solanum</taxon>
    </lineage>
</organism>
<name>A0AAN8Y814_SOLBU</name>
<dbReference type="AlphaFoldDB" id="A0AAN8Y814"/>
<sequence length="90" mass="10404">MYENMNSQRKIDADENAISVNIPISFTTPQGSKVDVSKKCHESHKHFHICVIEVVDVVFQSARFHLITYSLVIDVILHQNSEEFSMLERQ</sequence>
<dbReference type="EMBL" id="JBANQN010000009">
    <property type="protein sequence ID" value="KAK6780208.1"/>
    <property type="molecule type" value="Genomic_DNA"/>
</dbReference>
<reference evidence="1 2" key="1">
    <citation type="submission" date="2024-02" db="EMBL/GenBank/DDBJ databases">
        <title>de novo genome assembly of Solanum bulbocastanum strain 11H21.</title>
        <authorList>
            <person name="Hosaka A.J."/>
        </authorList>
    </citation>
    <scope>NUCLEOTIDE SEQUENCE [LARGE SCALE GENOMIC DNA]</scope>
    <source>
        <tissue evidence="1">Young leaves</tissue>
    </source>
</reference>
<evidence type="ECO:0000313" key="1">
    <source>
        <dbReference type="EMBL" id="KAK6780208.1"/>
    </source>
</evidence>